<dbReference type="InterPro" id="IPR033907">
    <property type="entry name" value="Endolysin_autolysin"/>
</dbReference>
<dbReference type="GO" id="GO:0003796">
    <property type="term" value="F:lysozyme activity"/>
    <property type="evidence" value="ECO:0007669"/>
    <property type="project" value="UniProtKB-EC"/>
</dbReference>
<dbReference type="SUPFAM" id="SSF53955">
    <property type="entry name" value="Lysozyme-like"/>
    <property type="match status" value="1"/>
</dbReference>
<evidence type="ECO:0000256" key="3">
    <source>
        <dbReference type="ARBA" id="ARBA00022638"/>
    </source>
</evidence>
<dbReference type="InterPro" id="IPR023347">
    <property type="entry name" value="Lysozyme_dom_sf"/>
</dbReference>
<dbReference type="Pfam" id="PF00959">
    <property type="entry name" value="Phage_lysozyme"/>
    <property type="match status" value="1"/>
</dbReference>
<dbReference type="InterPro" id="IPR002477">
    <property type="entry name" value="Peptidoglycan-bd-like"/>
</dbReference>
<dbReference type="GO" id="GO:0042742">
    <property type="term" value="P:defense response to bacterium"/>
    <property type="evidence" value="ECO:0007669"/>
    <property type="project" value="UniProtKB-KW"/>
</dbReference>
<dbReference type="InterPro" id="IPR023346">
    <property type="entry name" value="Lysozyme-like_dom_sf"/>
</dbReference>
<dbReference type="AlphaFoldDB" id="A0A433J7K8"/>
<dbReference type="InterPro" id="IPR036366">
    <property type="entry name" value="PGBDSf"/>
</dbReference>
<evidence type="ECO:0000256" key="5">
    <source>
        <dbReference type="ARBA" id="ARBA00023200"/>
    </source>
</evidence>
<dbReference type="Gene3D" id="1.10.530.40">
    <property type="match status" value="1"/>
</dbReference>
<evidence type="ECO:0000313" key="9">
    <source>
        <dbReference type="EMBL" id="RUQ69381.1"/>
    </source>
</evidence>
<keyword evidence="6 7" id="KW-0326">Glycosidase</keyword>
<protein>
    <recommendedName>
        <fullName evidence="7">Lysozyme</fullName>
        <ecNumber evidence="7">3.2.1.17</ecNumber>
    </recommendedName>
</protein>
<evidence type="ECO:0000259" key="8">
    <source>
        <dbReference type="Pfam" id="PF01471"/>
    </source>
</evidence>
<keyword evidence="4 7" id="KW-0378">Hydrolase</keyword>
<sequence length="241" mass="24971">MPTTPTGAAIPRAITSATVDLVKRFEGLYLTAYRCPAGVPTIGYGHTAGVQMGQTITKAMADMLLAADLAAAAADVDRLVKVPVADDQRGALASFTFNLGAGSLACSTLLVMLNAGDYQSAAAQFGRWVYATVDGVKTQLPGLVARRAAEAALFRSAAVPVARVSPLPMPQMGRAPVGAEQDRVRAIQRIVGTEVDGVYGPATKAAVAMWQRAHGLVADGVVGDLFLSDAVRQLVPVPLGQ</sequence>
<evidence type="ECO:0000256" key="6">
    <source>
        <dbReference type="ARBA" id="ARBA00023295"/>
    </source>
</evidence>
<proteinExistence type="inferred from homology"/>
<dbReference type="EC" id="3.2.1.17" evidence="7"/>
<dbReference type="GO" id="GO:0009253">
    <property type="term" value="P:peptidoglycan catabolic process"/>
    <property type="evidence" value="ECO:0007669"/>
    <property type="project" value="InterPro"/>
</dbReference>
<keyword evidence="5" id="KW-1035">Host cytoplasm</keyword>
<keyword evidence="10" id="KW-1185">Reference proteome</keyword>
<dbReference type="GO" id="GO:0031640">
    <property type="term" value="P:killing of cells of another organism"/>
    <property type="evidence" value="ECO:0007669"/>
    <property type="project" value="UniProtKB-KW"/>
</dbReference>
<keyword evidence="3 7" id="KW-0081">Bacteriolytic enzyme</keyword>
<accession>A0A433J7K8</accession>
<dbReference type="PANTHER" id="PTHR38107">
    <property type="match status" value="1"/>
</dbReference>
<dbReference type="InterPro" id="IPR034690">
    <property type="entry name" value="Endolysin_T4_type"/>
</dbReference>
<reference evidence="9 10" key="1">
    <citation type="submission" date="2018-12" db="EMBL/GenBank/DDBJ databases">
        <authorList>
            <person name="Yang Y."/>
        </authorList>
    </citation>
    <scope>NUCLEOTIDE SEQUENCE [LARGE SCALE GENOMIC DNA]</scope>
    <source>
        <strain evidence="9 10">GSF71</strain>
    </source>
</reference>
<gene>
    <name evidence="9" type="ORF">EJ913_16595</name>
</gene>
<dbReference type="PANTHER" id="PTHR38107:SF3">
    <property type="entry name" value="LYSOZYME RRRD-RELATED"/>
    <property type="match status" value="1"/>
</dbReference>
<organism evidence="9 10">
    <name type="scientific">Azospirillum doebereinerae</name>
    <dbReference type="NCBI Taxonomy" id="92933"/>
    <lineage>
        <taxon>Bacteria</taxon>
        <taxon>Pseudomonadati</taxon>
        <taxon>Pseudomonadota</taxon>
        <taxon>Alphaproteobacteria</taxon>
        <taxon>Rhodospirillales</taxon>
        <taxon>Azospirillaceae</taxon>
        <taxon>Azospirillum</taxon>
    </lineage>
</organism>
<dbReference type="GO" id="GO:0016998">
    <property type="term" value="P:cell wall macromolecule catabolic process"/>
    <property type="evidence" value="ECO:0007669"/>
    <property type="project" value="InterPro"/>
</dbReference>
<dbReference type="InterPro" id="IPR051018">
    <property type="entry name" value="Bacteriophage_GH24"/>
</dbReference>
<name>A0A433J7K8_9PROT</name>
<dbReference type="InterPro" id="IPR002196">
    <property type="entry name" value="Glyco_hydro_24"/>
</dbReference>
<evidence type="ECO:0000256" key="1">
    <source>
        <dbReference type="ARBA" id="ARBA00000632"/>
    </source>
</evidence>
<feature type="domain" description="Peptidoglycan binding-like" evidence="8">
    <location>
        <begin position="194"/>
        <end position="224"/>
    </location>
</feature>
<dbReference type="Pfam" id="PF01471">
    <property type="entry name" value="PG_binding_1"/>
    <property type="match status" value="1"/>
</dbReference>
<comment type="caution">
    <text evidence="9">The sequence shown here is derived from an EMBL/GenBank/DDBJ whole genome shotgun (WGS) entry which is preliminary data.</text>
</comment>
<dbReference type="EMBL" id="RZIJ01000012">
    <property type="protein sequence ID" value="RUQ69381.1"/>
    <property type="molecule type" value="Genomic_DNA"/>
</dbReference>
<dbReference type="HAMAP" id="MF_04110">
    <property type="entry name" value="ENDOLYSIN_T4"/>
    <property type="match status" value="1"/>
</dbReference>
<dbReference type="InterPro" id="IPR036365">
    <property type="entry name" value="PGBD-like_sf"/>
</dbReference>
<evidence type="ECO:0000256" key="7">
    <source>
        <dbReference type="RuleBase" id="RU003788"/>
    </source>
</evidence>
<dbReference type="CDD" id="cd00737">
    <property type="entry name" value="lyz_endolysin_autolysin"/>
    <property type="match status" value="1"/>
</dbReference>
<comment type="catalytic activity">
    <reaction evidence="1 7">
        <text>Hydrolysis of (1-&gt;4)-beta-linkages between N-acetylmuramic acid and N-acetyl-D-glucosamine residues in a peptidoglycan and between N-acetyl-D-glucosamine residues in chitodextrins.</text>
        <dbReference type="EC" id="3.2.1.17"/>
    </reaction>
</comment>
<dbReference type="OrthoDB" id="5327667at2"/>
<evidence type="ECO:0000256" key="2">
    <source>
        <dbReference type="ARBA" id="ARBA00022529"/>
    </source>
</evidence>
<dbReference type="SUPFAM" id="SSF47090">
    <property type="entry name" value="PGBD-like"/>
    <property type="match status" value="1"/>
</dbReference>
<keyword evidence="2 7" id="KW-0929">Antimicrobial</keyword>
<comment type="similarity">
    <text evidence="7">Belongs to the glycosyl hydrolase 24 family.</text>
</comment>
<evidence type="ECO:0000256" key="4">
    <source>
        <dbReference type="ARBA" id="ARBA00022801"/>
    </source>
</evidence>
<dbReference type="Proteomes" id="UP000280346">
    <property type="component" value="Unassembled WGS sequence"/>
</dbReference>
<evidence type="ECO:0000313" key="10">
    <source>
        <dbReference type="Proteomes" id="UP000280346"/>
    </source>
</evidence>
<dbReference type="Gene3D" id="1.10.101.10">
    <property type="entry name" value="PGBD-like superfamily/PGBD"/>
    <property type="match status" value="1"/>
</dbReference>